<proteinExistence type="predicted"/>
<dbReference type="PANTHER" id="PTHR42831">
    <property type="entry name" value="FE-S PROTEIN MATURATION AUXILIARY FACTOR YITW"/>
    <property type="match status" value="1"/>
</dbReference>
<dbReference type="KEGG" id="kim:G3T16_11170"/>
<sequence>MNETLGDAVIDALDRVIDPCSLGRGVPAGLEAMGMVKRVETDEAKRLVSVTLQLTSPACHFQSWFFERVREEVLSIPGVEECSVSFSKDFDWSDDSMSPALKERLSQRRRHQLELTTMQSQDNPLGGSVARRCAPISPCEHETIPLAASAAKVDS</sequence>
<dbReference type="Gene3D" id="3.30.300.130">
    <property type="entry name" value="Fe-S cluster assembly (FSCA)"/>
    <property type="match status" value="1"/>
</dbReference>
<gene>
    <name evidence="2" type="ORF">G3T16_11170</name>
</gene>
<name>A0A6C0U651_9GAMM</name>
<dbReference type="PANTHER" id="PTHR42831:SF1">
    <property type="entry name" value="FE-S PROTEIN MATURATION AUXILIARY FACTOR YITW"/>
    <property type="match status" value="1"/>
</dbReference>
<accession>A0A6C0U651</accession>
<evidence type="ECO:0000313" key="3">
    <source>
        <dbReference type="Proteomes" id="UP000477680"/>
    </source>
</evidence>
<dbReference type="SUPFAM" id="SSF117916">
    <property type="entry name" value="Fe-S cluster assembly (FSCA) domain-like"/>
    <property type="match status" value="1"/>
</dbReference>
<dbReference type="InterPro" id="IPR034904">
    <property type="entry name" value="FSCA_dom_sf"/>
</dbReference>
<protein>
    <submittedName>
        <fullName evidence="2">DUF59 domain-containing protein</fullName>
    </submittedName>
</protein>
<organism evidence="2 3">
    <name type="scientific">Kineobactrum salinum</name>
    <dbReference type="NCBI Taxonomy" id="2708301"/>
    <lineage>
        <taxon>Bacteria</taxon>
        <taxon>Pseudomonadati</taxon>
        <taxon>Pseudomonadota</taxon>
        <taxon>Gammaproteobacteria</taxon>
        <taxon>Cellvibrionales</taxon>
        <taxon>Halieaceae</taxon>
        <taxon>Kineobactrum</taxon>
    </lineage>
</organism>
<keyword evidence="3" id="KW-1185">Reference proteome</keyword>
<dbReference type="RefSeq" id="WP_163495336.1">
    <property type="nucleotide sequence ID" value="NZ_CP048711.1"/>
</dbReference>
<dbReference type="AlphaFoldDB" id="A0A6C0U651"/>
<feature type="domain" description="MIP18 family-like" evidence="1">
    <location>
        <begin position="7"/>
        <end position="85"/>
    </location>
</feature>
<dbReference type="Proteomes" id="UP000477680">
    <property type="component" value="Chromosome"/>
</dbReference>
<evidence type="ECO:0000313" key="2">
    <source>
        <dbReference type="EMBL" id="QIB65895.1"/>
    </source>
</evidence>
<dbReference type="InterPro" id="IPR002744">
    <property type="entry name" value="MIP18-like"/>
</dbReference>
<dbReference type="EMBL" id="CP048711">
    <property type="protein sequence ID" value="QIB65895.1"/>
    <property type="molecule type" value="Genomic_DNA"/>
</dbReference>
<reference evidence="2 3" key="1">
    <citation type="submission" date="2020-02" db="EMBL/GenBank/DDBJ databases">
        <title>Genome sequencing for Kineobactrum sp. M2.</title>
        <authorList>
            <person name="Park S.-J."/>
        </authorList>
    </citation>
    <scope>NUCLEOTIDE SEQUENCE [LARGE SCALE GENOMIC DNA]</scope>
    <source>
        <strain evidence="2 3">M2</strain>
    </source>
</reference>
<dbReference type="InterPro" id="IPR052339">
    <property type="entry name" value="Fe-S_Maturation_MIP18"/>
</dbReference>
<evidence type="ECO:0000259" key="1">
    <source>
        <dbReference type="Pfam" id="PF01883"/>
    </source>
</evidence>
<dbReference type="Pfam" id="PF01883">
    <property type="entry name" value="FeS_assembly_P"/>
    <property type="match status" value="1"/>
</dbReference>